<dbReference type="RefSeq" id="WP_130415882.1">
    <property type="nucleotide sequence ID" value="NZ_SHKX01000018.1"/>
</dbReference>
<dbReference type="GO" id="GO:0097367">
    <property type="term" value="F:carbohydrate derivative binding"/>
    <property type="evidence" value="ECO:0007669"/>
    <property type="project" value="InterPro"/>
</dbReference>
<comment type="caution">
    <text evidence="2">The sequence shown here is derived from an EMBL/GenBank/DDBJ whole genome shotgun (WGS) entry which is preliminary data.</text>
</comment>
<dbReference type="InterPro" id="IPR046348">
    <property type="entry name" value="SIS_dom_sf"/>
</dbReference>
<dbReference type="PANTHER" id="PTHR30390:SF6">
    <property type="entry name" value="DNAA INITIATOR-ASSOCIATING PROTEIN DIAA"/>
    <property type="match status" value="1"/>
</dbReference>
<dbReference type="Gene3D" id="3.40.50.10490">
    <property type="entry name" value="Glucose-6-phosphate isomerase like protein, domain 1"/>
    <property type="match status" value="1"/>
</dbReference>
<dbReference type="EMBL" id="SHKX01000018">
    <property type="protein sequence ID" value="RZU35363.1"/>
    <property type="molecule type" value="Genomic_DNA"/>
</dbReference>
<dbReference type="PROSITE" id="PS51464">
    <property type="entry name" value="SIS"/>
    <property type="match status" value="1"/>
</dbReference>
<dbReference type="AlphaFoldDB" id="A0A4Q7YFI1"/>
<dbReference type="GO" id="GO:0016853">
    <property type="term" value="F:isomerase activity"/>
    <property type="evidence" value="ECO:0007669"/>
    <property type="project" value="UniProtKB-KW"/>
</dbReference>
<proteinExistence type="predicted"/>
<dbReference type="InterPro" id="IPR035461">
    <property type="entry name" value="GmhA/DiaA"/>
</dbReference>
<feature type="domain" description="SIS" evidence="1">
    <location>
        <begin position="34"/>
        <end position="193"/>
    </location>
</feature>
<dbReference type="Pfam" id="PF13580">
    <property type="entry name" value="SIS_2"/>
    <property type="match status" value="1"/>
</dbReference>
<keyword evidence="2" id="KW-0413">Isomerase</keyword>
<reference evidence="2 3" key="1">
    <citation type="submission" date="2019-02" db="EMBL/GenBank/DDBJ databases">
        <title>Genomic Encyclopedia of Type Strains, Phase IV (KMG-IV): sequencing the most valuable type-strain genomes for metagenomic binning, comparative biology and taxonomic classification.</title>
        <authorList>
            <person name="Goeker M."/>
        </authorList>
    </citation>
    <scope>NUCLEOTIDE SEQUENCE [LARGE SCALE GENOMIC DNA]</scope>
    <source>
        <strain evidence="2 3">DSM 105135</strain>
    </source>
</reference>
<evidence type="ECO:0000259" key="1">
    <source>
        <dbReference type="PROSITE" id="PS51464"/>
    </source>
</evidence>
<dbReference type="CDD" id="cd05006">
    <property type="entry name" value="SIS_GmhA"/>
    <property type="match status" value="1"/>
</dbReference>
<dbReference type="InterPro" id="IPR001347">
    <property type="entry name" value="SIS_dom"/>
</dbReference>
<accession>A0A4Q7YFI1</accession>
<sequence>MIDVISHRTEAHYTALSQLIELHTETISHFSNLLIEALMQEKKIFCCGTGVNSYNANTFVARLIDRFDCERPAFPAIALTPGSALVSPFVPSNPDDLLARPLQALANPGDIVFILANTDNSSLQAAMATARELQCQVLVLTAEGGLRAPDFIDADTVLTIPASEPALVHELQLFVLHCCCDLIDNALFGVHDEENFDT</sequence>
<dbReference type="PANTHER" id="PTHR30390">
    <property type="entry name" value="SEDOHEPTULOSE 7-PHOSPHATE ISOMERASE / DNAA INITIATOR-ASSOCIATING FACTOR FOR REPLICATION INITIATION"/>
    <property type="match status" value="1"/>
</dbReference>
<dbReference type="SUPFAM" id="SSF53697">
    <property type="entry name" value="SIS domain"/>
    <property type="match status" value="1"/>
</dbReference>
<name>A0A4Q7YFI1_9GAMM</name>
<keyword evidence="3" id="KW-1185">Reference proteome</keyword>
<evidence type="ECO:0000313" key="2">
    <source>
        <dbReference type="EMBL" id="RZU35363.1"/>
    </source>
</evidence>
<organism evidence="2 3">
    <name type="scientific">Fluviicoccus keumensis</name>
    <dbReference type="NCBI Taxonomy" id="1435465"/>
    <lineage>
        <taxon>Bacteria</taxon>
        <taxon>Pseudomonadati</taxon>
        <taxon>Pseudomonadota</taxon>
        <taxon>Gammaproteobacteria</taxon>
        <taxon>Moraxellales</taxon>
        <taxon>Moraxellaceae</taxon>
        <taxon>Fluviicoccus</taxon>
    </lineage>
</organism>
<dbReference type="Proteomes" id="UP000292423">
    <property type="component" value="Unassembled WGS sequence"/>
</dbReference>
<gene>
    <name evidence="2" type="ORF">EV700_3315</name>
</gene>
<dbReference type="OrthoDB" id="9810929at2"/>
<evidence type="ECO:0000313" key="3">
    <source>
        <dbReference type="Proteomes" id="UP000292423"/>
    </source>
</evidence>
<protein>
    <submittedName>
        <fullName evidence="2">D-sedoheptulose 7-phosphate isomerase/DnaA initiator-associating protein</fullName>
    </submittedName>
</protein>
<dbReference type="GO" id="GO:1901135">
    <property type="term" value="P:carbohydrate derivative metabolic process"/>
    <property type="evidence" value="ECO:0007669"/>
    <property type="project" value="InterPro"/>
</dbReference>
<dbReference type="InterPro" id="IPR050099">
    <property type="entry name" value="SIS_GmhA/DiaA_subfam"/>
</dbReference>